<evidence type="ECO:0000256" key="8">
    <source>
        <dbReference type="ARBA" id="ARBA00022759"/>
    </source>
</evidence>
<keyword evidence="9" id="KW-0378">Hydrolase</keyword>
<dbReference type="PANTHER" id="PTHR12553">
    <property type="entry name" value="ZINC PHOSPHODIESTERASE ELAC PROTEIN 2"/>
    <property type="match status" value="1"/>
</dbReference>
<dbReference type="Pfam" id="PF13691">
    <property type="entry name" value="Lactamase_B_4"/>
    <property type="match status" value="1"/>
</dbReference>
<keyword evidence="5" id="KW-0819">tRNA processing</keyword>
<dbReference type="GO" id="GO:0046872">
    <property type="term" value="F:metal ion binding"/>
    <property type="evidence" value="ECO:0007669"/>
    <property type="project" value="UniProtKB-KW"/>
</dbReference>
<protein>
    <recommendedName>
        <fullName evidence="4">ribonuclease Z</fullName>
        <ecNumber evidence="4">3.1.26.11</ecNumber>
    </recommendedName>
</protein>
<evidence type="ECO:0000256" key="6">
    <source>
        <dbReference type="ARBA" id="ARBA00022722"/>
    </source>
</evidence>
<evidence type="ECO:0000256" key="1">
    <source>
        <dbReference type="ARBA" id="ARBA00000402"/>
    </source>
</evidence>
<comment type="cofactor">
    <cofactor evidence="2">
        <name>Zn(2+)</name>
        <dbReference type="ChEBI" id="CHEBI:29105"/>
    </cofactor>
</comment>
<evidence type="ECO:0000256" key="10">
    <source>
        <dbReference type="ARBA" id="ARBA00022833"/>
    </source>
</evidence>
<keyword evidence="6" id="KW-0540">Nuclease</keyword>
<reference evidence="14" key="1">
    <citation type="submission" date="2013-11" db="EMBL/GenBank/DDBJ databases">
        <title>Genome sequence of the fusiform rust pathogen reveals effectors for host alternation and coevolution with pine.</title>
        <authorList>
            <consortium name="DOE Joint Genome Institute"/>
            <person name="Smith K."/>
            <person name="Pendleton A."/>
            <person name="Kubisiak T."/>
            <person name="Anderson C."/>
            <person name="Salamov A."/>
            <person name="Aerts A."/>
            <person name="Riley R."/>
            <person name="Clum A."/>
            <person name="Lindquist E."/>
            <person name="Ence D."/>
            <person name="Campbell M."/>
            <person name="Kronenberg Z."/>
            <person name="Feau N."/>
            <person name="Dhillon B."/>
            <person name="Hamelin R."/>
            <person name="Burleigh J."/>
            <person name="Smith J."/>
            <person name="Yandell M."/>
            <person name="Nelson C."/>
            <person name="Grigoriev I."/>
            <person name="Davis J."/>
        </authorList>
    </citation>
    <scope>NUCLEOTIDE SEQUENCE</scope>
    <source>
        <strain evidence="14">G11</strain>
    </source>
</reference>
<comment type="caution">
    <text evidence="14">The sequence shown here is derived from an EMBL/GenBank/DDBJ whole genome shotgun (WGS) entry which is preliminary data.</text>
</comment>
<dbReference type="SUPFAM" id="SSF56281">
    <property type="entry name" value="Metallo-hydrolase/oxidoreductase"/>
    <property type="match status" value="2"/>
</dbReference>
<evidence type="ECO:0000259" key="12">
    <source>
        <dbReference type="Pfam" id="PF12706"/>
    </source>
</evidence>
<evidence type="ECO:0000313" key="15">
    <source>
        <dbReference type="Proteomes" id="UP000886653"/>
    </source>
</evidence>
<keyword evidence="8" id="KW-0255">Endonuclease</keyword>
<dbReference type="EMBL" id="MU167370">
    <property type="protein sequence ID" value="KAG0141813.1"/>
    <property type="molecule type" value="Genomic_DNA"/>
</dbReference>
<evidence type="ECO:0000256" key="4">
    <source>
        <dbReference type="ARBA" id="ARBA00012477"/>
    </source>
</evidence>
<evidence type="ECO:0000256" key="5">
    <source>
        <dbReference type="ARBA" id="ARBA00022694"/>
    </source>
</evidence>
<dbReference type="Gene3D" id="3.60.15.10">
    <property type="entry name" value="Ribonuclease Z/Hydroxyacylglutathione hydrolase-like"/>
    <property type="match status" value="2"/>
</dbReference>
<dbReference type="GO" id="GO:1990180">
    <property type="term" value="P:mitochondrial tRNA 3'-end processing"/>
    <property type="evidence" value="ECO:0007669"/>
    <property type="project" value="TreeGrafter"/>
</dbReference>
<keyword evidence="7" id="KW-0479">Metal-binding</keyword>
<comment type="catalytic activity">
    <reaction evidence="1">
        <text>Endonucleolytic cleavage of RNA, removing extra 3' nucleotides from tRNA precursor, generating 3' termini of tRNAs. A 3'-hydroxy group is left at the tRNA terminus and a 5'-phosphoryl group is left at the trailer molecule.</text>
        <dbReference type="EC" id="3.1.26.11"/>
    </reaction>
</comment>
<dbReference type="AlphaFoldDB" id="A0A9P6ND42"/>
<evidence type="ECO:0000259" key="13">
    <source>
        <dbReference type="Pfam" id="PF13691"/>
    </source>
</evidence>
<dbReference type="Pfam" id="PF12706">
    <property type="entry name" value="Lactamase_B_2"/>
    <property type="match status" value="1"/>
</dbReference>
<dbReference type="GO" id="GO:0005739">
    <property type="term" value="C:mitochondrion"/>
    <property type="evidence" value="ECO:0007669"/>
    <property type="project" value="TreeGrafter"/>
</dbReference>
<evidence type="ECO:0000313" key="14">
    <source>
        <dbReference type="EMBL" id="KAG0141813.1"/>
    </source>
</evidence>
<dbReference type="GO" id="GO:0042781">
    <property type="term" value="F:3'-tRNA processing endoribonuclease activity"/>
    <property type="evidence" value="ECO:0007669"/>
    <property type="project" value="UniProtKB-EC"/>
</dbReference>
<accession>A0A9P6ND42</accession>
<organism evidence="14 15">
    <name type="scientific">Cronartium quercuum f. sp. fusiforme G11</name>
    <dbReference type="NCBI Taxonomy" id="708437"/>
    <lineage>
        <taxon>Eukaryota</taxon>
        <taxon>Fungi</taxon>
        <taxon>Dikarya</taxon>
        <taxon>Basidiomycota</taxon>
        <taxon>Pucciniomycotina</taxon>
        <taxon>Pucciniomycetes</taxon>
        <taxon>Pucciniales</taxon>
        <taxon>Coleosporiaceae</taxon>
        <taxon>Cronartium</taxon>
    </lineage>
</organism>
<evidence type="ECO:0000256" key="7">
    <source>
        <dbReference type="ARBA" id="ARBA00022723"/>
    </source>
</evidence>
<name>A0A9P6ND42_9BASI</name>
<dbReference type="PANTHER" id="PTHR12553:SF49">
    <property type="entry name" value="ZINC PHOSPHODIESTERASE ELAC PROTEIN 2"/>
    <property type="match status" value="1"/>
</dbReference>
<evidence type="ECO:0000256" key="11">
    <source>
        <dbReference type="SAM" id="MobiDB-lite"/>
    </source>
</evidence>
<comment type="similarity">
    <text evidence="3">Belongs to the RNase Z family.</text>
</comment>
<keyword evidence="10" id="KW-0862">Zinc</keyword>
<keyword evidence="15" id="KW-1185">Reference proteome</keyword>
<evidence type="ECO:0000256" key="3">
    <source>
        <dbReference type="ARBA" id="ARBA00007823"/>
    </source>
</evidence>
<dbReference type="InterPro" id="IPR001279">
    <property type="entry name" value="Metallo-B-lactamas"/>
</dbReference>
<gene>
    <name evidence="14" type="ORF">CROQUDRAFT_663319</name>
</gene>
<feature type="domain" description="tRNase Z endonuclease" evidence="13">
    <location>
        <begin position="22"/>
        <end position="75"/>
    </location>
</feature>
<dbReference type="EC" id="3.1.26.11" evidence="4"/>
<proteinExistence type="inferred from homology"/>
<dbReference type="InterPro" id="IPR027794">
    <property type="entry name" value="tRNase_Z_dom"/>
</dbReference>
<evidence type="ECO:0000256" key="9">
    <source>
        <dbReference type="ARBA" id="ARBA00022801"/>
    </source>
</evidence>
<sequence length="694" mass="77020">MSLAAVRPSRVFGINTEITIRPITVCSSETPSASLLLTFPHARYLFNCPENTSRSFVQARTPAKYLSAIFLASPRAEHSAGLHGFLLGMADLQREKLIRVVGPHGTRYMAACGRLYTRREGMAVEVLEFPDRNGLERVYEDDHISVYAVGSQPPTIASKRPLGSPRTSPAANKRQKVSSASEGKEEPQKSSVASDSENLDVQAPSTGSKQEKDPSAWLDLVLQDMFRPKAGAQKHPASARPHPTPAYSYEKLEPPTEPINLEPSSYFVVGPKLRGKFSVEKAQALGVQPGPDFGKLWKGEKVVLGDGTTVDGKICVGEGSNGSAFYISNITSLKQLHRTTLPLPQEMTELGQGAQLAAVFHFVGPDILSDERYVDWLSKFEPETKHYLSSHAYSPDLYSFEPAVLLLLKLSLLSPTLFPIPHCRPDSLQSHSIPNLSQLDRFQDIQINWTVPRPPALVRLDYELIKNPVSKSELIQKIELVPEVPEVLDRIQQEEREIQEPASNVFADRIMVTTLGTSSAVPSKYRNVSATLLHIPLNEQESPSDFYYVLLDAGEGTLGQIKRSFGQRWEEVLRAIKLIFISHLHADHHSGLSSILIERSKLAGVLPLVLVCQYGVNLYLRERSLIEPMGLDADSVRWVDVEKLIGTSAPDQARSFEIDNILPQGLKLEPVRVIHWGKCYGLCISHRTQAWKIV</sequence>
<dbReference type="OrthoDB" id="527344at2759"/>
<dbReference type="Proteomes" id="UP000886653">
    <property type="component" value="Unassembled WGS sequence"/>
</dbReference>
<dbReference type="InterPro" id="IPR047151">
    <property type="entry name" value="RNZ2-like"/>
</dbReference>
<evidence type="ECO:0000256" key="2">
    <source>
        <dbReference type="ARBA" id="ARBA00001947"/>
    </source>
</evidence>
<feature type="region of interest" description="Disordered" evidence="11">
    <location>
        <begin position="150"/>
        <end position="215"/>
    </location>
</feature>
<dbReference type="InterPro" id="IPR036866">
    <property type="entry name" value="RibonucZ/Hydroxyglut_hydro"/>
</dbReference>
<feature type="domain" description="Metallo-beta-lactamase" evidence="12">
    <location>
        <begin position="548"/>
        <end position="675"/>
    </location>
</feature>
<dbReference type="CDD" id="cd07718">
    <property type="entry name" value="RNaseZ_ELAC1_ELAC2-C-term-like_MBL-fold"/>
    <property type="match status" value="1"/>
</dbReference>